<comment type="similarity">
    <text evidence="1">Belongs to the MLP family.</text>
</comment>
<evidence type="ECO:0000313" key="4">
    <source>
        <dbReference type="Proteomes" id="UP001630127"/>
    </source>
</evidence>
<dbReference type="InterPro" id="IPR052006">
    <property type="entry name" value="MLP-like"/>
</dbReference>
<dbReference type="InterPro" id="IPR023393">
    <property type="entry name" value="START-like_dom_sf"/>
</dbReference>
<dbReference type="PANTHER" id="PTHR31338:SF16">
    <property type="entry name" value="POLYKETIDE CYCLASE_DEHYDRASE AND LIPID TRANSPORT SUPERFAMILY PROTEIN"/>
    <property type="match status" value="1"/>
</dbReference>
<feature type="domain" description="Bet v I/Major latex protein" evidence="2">
    <location>
        <begin position="1"/>
        <end position="128"/>
    </location>
</feature>
<evidence type="ECO:0000259" key="2">
    <source>
        <dbReference type="SMART" id="SM01037"/>
    </source>
</evidence>
<keyword evidence="4" id="KW-1185">Reference proteome</keyword>
<dbReference type="AlphaFoldDB" id="A0ABD2Y7V3"/>
<dbReference type="SMART" id="SM01037">
    <property type="entry name" value="Bet_v_1"/>
    <property type="match status" value="1"/>
</dbReference>
<dbReference type="Gene3D" id="3.30.530.20">
    <property type="match status" value="1"/>
</dbReference>
<dbReference type="InterPro" id="IPR000916">
    <property type="entry name" value="Bet_v_I/MLP"/>
</dbReference>
<reference evidence="3 4" key="1">
    <citation type="submission" date="2024-11" db="EMBL/GenBank/DDBJ databases">
        <title>A near-complete genome assembly of Cinchona calisaya.</title>
        <authorList>
            <person name="Lian D.C."/>
            <person name="Zhao X.W."/>
            <person name="Wei L."/>
        </authorList>
    </citation>
    <scope>NUCLEOTIDE SEQUENCE [LARGE SCALE GENOMIC DNA]</scope>
    <source>
        <tissue evidence="3">Nenye</tissue>
    </source>
</reference>
<comment type="caution">
    <text evidence="3">The sequence shown here is derived from an EMBL/GenBank/DDBJ whole genome shotgun (WGS) entry which is preliminary data.</text>
</comment>
<accession>A0ABD2Y7V3</accession>
<gene>
    <name evidence="3" type="ORF">ACH5RR_036344</name>
</gene>
<dbReference type="EMBL" id="JBJUIK010000015">
    <property type="protein sequence ID" value="KAL3501895.1"/>
    <property type="molecule type" value="Genomic_DNA"/>
</dbReference>
<protein>
    <recommendedName>
        <fullName evidence="2">Bet v I/Major latex protein domain-containing protein</fullName>
    </recommendedName>
</protein>
<evidence type="ECO:0000256" key="1">
    <source>
        <dbReference type="ARBA" id="ARBA00038242"/>
    </source>
</evidence>
<organism evidence="3 4">
    <name type="scientific">Cinchona calisaya</name>
    <dbReference type="NCBI Taxonomy" id="153742"/>
    <lineage>
        <taxon>Eukaryota</taxon>
        <taxon>Viridiplantae</taxon>
        <taxon>Streptophyta</taxon>
        <taxon>Embryophyta</taxon>
        <taxon>Tracheophyta</taxon>
        <taxon>Spermatophyta</taxon>
        <taxon>Magnoliopsida</taxon>
        <taxon>eudicotyledons</taxon>
        <taxon>Gunneridae</taxon>
        <taxon>Pentapetalae</taxon>
        <taxon>asterids</taxon>
        <taxon>lamiids</taxon>
        <taxon>Gentianales</taxon>
        <taxon>Rubiaceae</taxon>
        <taxon>Cinchonoideae</taxon>
        <taxon>Cinchoneae</taxon>
        <taxon>Cinchona</taxon>
    </lineage>
</organism>
<evidence type="ECO:0000313" key="3">
    <source>
        <dbReference type="EMBL" id="KAL3501895.1"/>
    </source>
</evidence>
<dbReference type="SUPFAM" id="SSF55961">
    <property type="entry name" value="Bet v1-like"/>
    <property type="match status" value="1"/>
</dbReference>
<proteinExistence type="inferred from homology"/>
<dbReference type="Pfam" id="PF00407">
    <property type="entry name" value="Bet_v_1"/>
    <property type="match status" value="1"/>
</dbReference>
<sequence length="128" mass="14467">MVGGKAHQLPDLVNHIFKSIDVHEGDRNTEGSVKLWTNVIDGKVEVFKERPKIDEETKTVTAVAIDGDCMKHYKNHVVTLQVISRDGSSFAKFSIEYEKLNENEPTPTRYLEWLVHSGKDVDTSLVKS</sequence>
<name>A0ABD2Y7V3_9GENT</name>
<dbReference type="PANTHER" id="PTHR31338">
    <property type="entry name" value="POLYKETIDE CYCLASE/DEHYDRASE AND LIPID TRANSPORT SUPERFAMILY PROTEIN"/>
    <property type="match status" value="1"/>
</dbReference>
<dbReference type="Proteomes" id="UP001630127">
    <property type="component" value="Unassembled WGS sequence"/>
</dbReference>